<gene>
    <name evidence="1" type="ORF">QR98_0056170</name>
</gene>
<proteinExistence type="predicted"/>
<dbReference type="AlphaFoldDB" id="A0A132A844"/>
<comment type="caution">
    <text evidence="1">The sequence shown here is derived from an EMBL/GenBank/DDBJ whole genome shotgun (WGS) entry which is preliminary data.</text>
</comment>
<dbReference type="VEuPathDB" id="VectorBase:SSCA010387"/>
<sequence length="110" mass="13408">MQQINRLDCQQEEHQENFNLKINHKRFVVHSRKTFNWFSELDLLFYQTDANNNYANFFGGEFLFFELKINIIRYEVFRFRILVFAPNWISFQSLSKDIYGRSEQIQSPKA</sequence>
<name>A0A132A844_SARSC</name>
<accession>A0A132A844</accession>
<dbReference type="EMBL" id="JXLN01011344">
    <property type="protein sequence ID" value="KPM07132.1"/>
    <property type="molecule type" value="Genomic_DNA"/>
</dbReference>
<organism evidence="1 2">
    <name type="scientific">Sarcoptes scabiei</name>
    <name type="common">Itch mite</name>
    <name type="synonym">Acarus scabiei</name>
    <dbReference type="NCBI Taxonomy" id="52283"/>
    <lineage>
        <taxon>Eukaryota</taxon>
        <taxon>Metazoa</taxon>
        <taxon>Ecdysozoa</taxon>
        <taxon>Arthropoda</taxon>
        <taxon>Chelicerata</taxon>
        <taxon>Arachnida</taxon>
        <taxon>Acari</taxon>
        <taxon>Acariformes</taxon>
        <taxon>Sarcoptiformes</taxon>
        <taxon>Astigmata</taxon>
        <taxon>Psoroptidia</taxon>
        <taxon>Sarcoptoidea</taxon>
        <taxon>Sarcoptidae</taxon>
        <taxon>Sarcoptinae</taxon>
        <taxon>Sarcoptes</taxon>
    </lineage>
</organism>
<evidence type="ECO:0000313" key="2">
    <source>
        <dbReference type="Proteomes" id="UP000616769"/>
    </source>
</evidence>
<protein>
    <submittedName>
        <fullName evidence="1">Uncharacterized protein</fullName>
    </submittedName>
</protein>
<dbReference type="Proteomes" id="UP000616769">
    <property type="component" value="Unassembled WGS sequence"/>
</dbReference>
<evidence type="ECO:0000313" key="1">
    <source>
        <dbReference type="EMBL" id="KPM07132.1"/>
    </source>
</evidence>
<reference evidence="1 2" key="1">
    <citation type="journal article" date="2015" name="Parasit. Vectors">
        <title>Draft genome of the scabies mite.</title>
        <authorList>
            <person name="Rider S.D.Jr."/>
            <person name="Morgan M.S."/>
            <person name="Arlian L.G."/>
        </authorList>
    </citation>
    <scope>NUCLEOTIDE SEQUENCE [LARGE SCALE GENOMIC DNA]</scope>
    <source>
        <strain evidence="1">Arlian Lab</strain>
    </source>
</reference>